<reference evidence="2 3" key="1">
    <citation type="journal article" date="2014" name="Genome Announc.">
        <title>Complete genome sequence of Magnetospirillum gryphiswaldense MSR-1.</title>
        <authorList>
            <person name="Wang X."/>
            <person name="Wang Q."/>
            <person name="Zhang W."/>
            <person name="Wang Y."/>
            <person name="Li L."/>
            <person name="Wen T."/>
            <person name="Zhang T."/>
            <person name="Zhang Y."/>
            <person name="Xu J."/>
            <person name="Hu J."/>
            <person name="Li S."/>
            <person name="Liu L."/>
            <person name="Liu J."/>
            <person name="Jiang W."/>
            <person name="Tian J."/>
            <person name="Li Y."/>
            <person name="Schuler D."/>
            <person name="Wang L."/>
            <person name="Li J."/>
        </authorList>
    </citation>
    <scope>NUCLEOTIDE SEQUENCE [LARGE SCALE GENOMIC DNA]</scope>
    <source>
        <strain evidence="3">DSM 6361 / JCM 21280 / NBRC 15271 / MSR-1</strain>
    </source>
</reference>
<dbReference type="KEGG" id="mgy:MGMSRv2__0770"/>
<accession>V6EXI1</accession>
<keyword evidence="1" id="KW-0472">Membrane</keyword>
<feature type="transmembrane region" description="Helical" evidence="1">
    <location>
        <begin position="86"/>
        <end position="105"/>
    </location>
</feature>
<feature type="transmembrane region" description="Helical" evidence="1">
    <location>
        <begin position="27"/>
        <end position="47"/>
    </location>
</feature>
<feature type="transmembrane region" description="Helical" evidence="1">
    <location>
        <begin position="185"/>
        <end position="206"/>
    </location>
</feature>
<feature type="transmembrane region" description="Helical" evidence="1">
    <location>
        <begin position="125"/>
        <end position="147"/>
    </location>
</feature>
<dbReference type="Pfam" id="PF06532">
    <property type="entry name" value="NrsF"/>
    <property type="match status" value="1"/>
</dbReference>
<dbReference type="AlphaFoldDB" id="V6EXI1"/>
<keyword evidence="3" id="KW-1185">Reference proteome</keyword>
<organism evidence="2 3">
    <name type="scientific">Magnetospirillum gryphiswaldense (strain DSM 6361 / JCM 21280 / NBRC 15271 / MSR-1)</name>
    <dbReference type="NCBI Taxonomy" id="431944"/>
    <lineage>
        <taxon>Bacteria</taxon>
        <taxon>Pseudomonadati</taxon>
        <taxon>Pseudomonadota</taxon>
        <taxon>Alphaproteobacteria</taxon>
        <taxon>Rhodospirillales</taxon>
        <taxon>Rhodospirillaceae</taxon>
        <taxon>Magnetospirillum</taxon>
    </lineage>
</organism>
<name>V6EXI1_MAGGM</name>
<evidence type="ECO:0008006" key="4">
    <source>
        <dbReference type="Google" id="ProtNLM"/>
    </source>
</evidence>
<keyword evidence="1" id="KW-1133">Transmembrane helix</keyword>
<gene>
    <name evidence="2" type="ordered locus">MGMSRv2__0770</name>
</gene>
<keyword evidence="1" id="KW-0812">Transmembrane</keyword>
<dbReference type="eggNOG" id="COG4944">
    <property type="taxonomic scope" value="Bacteria"/>
</dbReference>
<proteinExistence type="predicted"/>
<evidence type="ECO:0000313" key="2">
    <source>
        <dbReference type="EMBL" id="CDK97985.1"/>
    </source>
</evidence>
<dbReference type="STRING" id="1430440.MGMSRv2__0770"/>
<protein>
    <recommendedName>
        <fullName evidence="4">DUF1109 domain-containing protein</fullName>
    </recommendedName>
</protein>
<dbReference type="EMBL" id="HG794546">
    <property type="protein sequence ID" value="CDK97985.1"/>
    <property type="molecule type" value="Genomic_DNA"/>
</dbReference>
<dbReference type="Proteomes" id="UP000018922">
    <property type="component" value="Chromosome I"/>
</dbReference>
<dbReference type="HOGENOM" id="CLU_109314_0_0_5"/>
<feature type="transmembrane region" description="Helical" evidence="1">
    <location>
        <begin position="59"/>
        <end position="79"/>
    </location>
</feature>
<sequence>MKTEDLIHSLSADLAPVRRLPPVRHRLALWLAVSLPCLMTIALLFGLRPDLAQCLADQRFIIGNTAALLTGIAAAWAALATTVPGFSRLPVIALPLVPALVWLISAGEGCWRQWQLSGWSGLDSILHQKCLPEIIGTGLIPALALIVLSRRGASLHPGLTAGLAALAAAAIGSAALSLFHGGDTAWVTLTWHVGGAGLISALAALAGPRLVRHPASFPPA</sequence>
<feature type="transmembrane region" description="Helical" evidence="1">
    <location>
        <begin position="159"/>
        <end position="179"/>
    </location>
</feature>
<evidence type="ECO:0000256" key="1">
    <source>
        <dbReference type="SAM" id="Phobius"/>
    </source>
</evidence>
<evidence type="ECO:0000313" key="3">
    <source>
        <dbReference type="Proteomes" id="UP000018922"/>
    </source>
</evidence>
<dbReference type="InterPro" id="IPR009495">
    <property type="entry name" value="NrsF"/>
</dbReference>